<keyword evidence="1" id="KW-0472">Membrane</keyword>
<gene>
    <name evidence="2" type="ORF">ACFQO0_01240</name>
</gene>
<dbReference type="PANTHER" id="PTHR37314">
    <property type="entry name" value="SLR0142 PROTEIN"/>
    <property type="match status" value="1"/>
</dbReference>
<accession>A0ABW2J0N7</accession>
<dbReference type="EMBL" id="JBHTCC010000001">
    <property type="protein sequence ID" value="MFC7297055.1"/>
    <property type="molecule type" value="Genomic_DNA"/>
</dbReference>
<comment type="caution">
    <text evidence="2">The sequence shown here is derived from an EMBL/GenBank/DDBJ whole genome shotgun (WGS) entry which is preliminary data.</text>
</comment>
<dbReference type="Pfam" id="PF06912">
    <property type="entry name" value="DUF1275"/>
    <property type="match status" value="1"/>
</dbReference>
<keyword evidence="1" id="KW-1133">Transmembrane helix</keyword>
<feature type="transmembrane region" description="Helical" evidence="1">
    <location>
        <begin position="101"/>
        <end position="122"/>
    </location>
</feature>
<feature type="transmembrane region" description="Helical" evidence="1">
    <location>
        <begin position="128"/>
        <end position="147"/>
    </location>
</feature>
<feature type="transmembrane region" description="Helical" evidence="1">
    <location>
        <begin position="65"/>
        <end position="89"/>
    </location>
</feature>
<feature type="transmembrane region" description="Helical" evidence="1">
    <location>
        <begin position="23"/>
        <end position="45"/>
    </location>
</feature>
<dbReference type="Proteomes" id="UP001596379">
    <property type="component" value="Unassembled WGS sequence"/>
</dbReference>
<dbReference type="PANTHER" id="PTHR37314:SF4">
    <property type="entry name" value="UPF0700 TRANSMEMBRANE PROTEIN YOAK"/>
    <property type="match status" value="1"/>
</dbReference>
<evidence type="ECO:0000313" key="2">
    <source>
        <dbReference type="EMBL" id="MFC7297055.1"/>
    </source>
</evidence>
<organism evidence="2 3">
    <name type="scientific">Herminiimonas aquatilis</name>
    <dbReference type="NCBI Taxonomy" id="345342"/>
    <lineage>
        <taxon>Bacteria</taxon>
        <taxon>Pseudomonadati</taxon>
        <taxon>Pseudomonadota</taxon>
        <taxon>Betaproteobacteria</taxon>
        <taxon>Burkholderiales</taxon>
        <taxon>Oxalobacteraceae</taxon>
        <taxon>Herminiimonas</taxon>
    </lineage>
</organism>
<protein>
    <submittedName>
        <fullName evidence="2">YoaK family protein</fullName>
    </submittedName>
</protein>
<evidence type="ECO:0000256" key="1">
    <source>
        <dbReference type="SAM" id="Phobius"/>
    </source>
</evidence>
<proteinExistence type="predicted"/>
<evidence type="ECO:0000313" key="3">
    <source>
        <dbReference type="Proteomes" id="UP001596379"/>
    </source>
</evidence>
<name>A0ABW2J0N7_9BURK</name>
<reference evidence="3" key="1">
    <citation type="journal article" date="2019" name="Int. J. Syst. Evol. Microbiol.">
        <title>The Global Catalogue of Microorganisms (GCM) 10K type strain sequencing project: providing services to taxonomists for standard genome sequencing and annotation.</title>
        <authorList>
            <consortium name="The Broad Institute Genomics Platform"/>
            <consortium name="The Broad Institute Genome Sequencing Center for Infectious Disease"/>
            <person name="Wu L."/>
            <person name="Ma J."/>
        </authorList>
    </citation>
    <scope>NUCLEOTIDE SEQUENCE [LARGE SCALE GENOMIC DNA]</scope>
    <source>
        <strain evidence="3">CCUG 36956</strain>
    </source>
</reference>
<keyword evidence="1" id="KW-0812">Transmembrane</keyword>
<feature type="transmembrane region" description="Helical" evidence="1">
    <location>
        <begin position="197"/>
        <end position="220"/>
    </location>
</feature>
<feature type="transmembrane region" description="Helical" evidence="1">
    <location>
        <begin position="226"/>
        <end position="247"/>
    </location>
</feature>
<keyword evidence="3" id="KW-1185">Reference proteome</keyword>
<dbReference type="InterPro" id="IPR010699">
    <property type="entry name" value="DUF1275"/>
</dbReference>
<sequence>MQPLDFFRQLSGQTRTLRANQQIAVALAFVAGAVNAGGFLAVHQYTSHMTGFISAVSDNLILGNALLVIAGIGSMISFISGAAATSIMVNWARHRNLHSTYALVLAAESFLLLLFGLLGANLDAYLDITVPLTVILLCFIMGLQNAVMTKMSDAGIRATHLTGVVTDLGIELGKMFYWNHRNARNAEGYVRARHEKVIFYVALLTIFFIGGILGAVGFKYLGYSTVLPLALILFVIALMPLVDDAFVRFRGLRA</sequence>
<dbReference type="RefSeq" id="WP_382232232.1">
    <property type="nucleotide sequence ID" value="NZ_JBHTCC010000001.1"/>
</dbReference>